<evidence type="ECO:0000256" key="2">
    <source>
        <dbReference type="ARBA" id="ARBA00022692"/>
    </source>
</evidence>
<evidence type="ECO:0000313" key="7">
    <source>
        <dbReference type="EMBL" id="AUD78655.1"/>
    </source>
</evidence>
<comment type="function">
    <text evidence="5">Interacts with outer membrane receptor proteins that carry out high-affinity binding and energy dependent uptake into the periplasmic space of specific substrates. It could act to transduce energy from the cytoplasmic membrane to specific energy-requiring processes in the outer membrane, resulting in the release into the periplasm of ligands bound by these outer membrane proteins.</text>
</comment>
<dbReference type="GO" id="GO:0015891">
    <property type="term" value="P:siderophore transport"/>
    <property type="evidence" value="ECO:0007669"/>
    <property type="project" value="InterPro"/>
</dbReference>
<dbReference type="PROSITE" id="PS52015">
    <property type="entry name" value="TONB_CTD"/>
    <property type="match status" value="1"/>
</dbReference>
<comment type="similarity">
    <text evidence="5">Belongs to the TonB family.</text>
</comment>
<dbReference type="NCBIfam" id="TIGR01352">
    <property type="entry name" value="tonB_Cterm"/>
    <property type="match status" value="1"/>
</dbReference>
<dbReference type="InterPro" id="IPR006597">
    <property type="entry name" value="Sel1-like"/>
</dbReference>
<keyword evidence="5" id="KW-0997">Cell inner membrane</keyword>
<evidence type="ECO:0000256" key="3">
    <source>
        <dbReference type="ARBA" id="ARBA00022989"/>
    </source>
</evidence>
<feature type="domain" description="TonB C-terminal" evidence="6">
    <location>
        <begin position="141"/>
        <end position="236"/>
    </location>
</feature>
<dbReference type="GO" id="GO:0005886">
    <property type="term" value="C:plasma membrane"/>
    <property type="evidence" value="ECO:0007669"/>
    <property type="project" value="UniProtKB-SubCell"/>
</dbReference>
<dbReference type="EMBL" id="CP025120">
    <property type="protein sequence ID" value="AUD78655.1"/>
    <property type="molecule type" value="Genomic_DNA"/>
</dbReference>
<dbReference type="Gene3D" id="3.30.2420.10">
    <property type="entry name" value="TonB"/>
    <property type="match status" value="1"/>
</dbReference>
<dbReference type="InterPro" id="IPR003538">
    <property type="entry name" value="TonB"/>
</dbReference>
<dbReference type="Proteomes" id="UP000232693">
    <property type="component" value="Chromosome"/>
</dbReference>
<proteinExistence type="inferred from homology"/>
<evidence type="ECO:0000313" key="8">
    <source>
        <dbReference type="Proteomes" id="UP000232693"/>
    </source>
</evidence>
<dbReference type="InterPro" id="IPR052945">
    <property type="entry name" value="Mitotic_Regulator"/>
</dbReference>
<dbReference type="GO" id="GO:0030288">
    <property type="term" value="C:outer membrane-bounded periplasmic space"/>
    <property type="evidence" value="ECO:0007669"/>
    <property type="project" value="InterPro"/>
</dbReference>
<dbReference type="PANTHER" id="PTHR43628:SF1">
    <property type="entry name" value="CHITIN SYNTHASE REGULATORY FACTOR 2-RELATED"/>
    <property type="match status" value="1"/>
</dbReference>
<dbReference type="Pfam" id="PF03544">
    <property type="entry name" value="TonB_C"/>
    <property type="match status" value="1"/>
</dbReference>
<dbReference type="PRINTS" id="PR01374">
    <property type="entry name" value="TONBPROTEIN"/>
</dbReference>
<keyword evidence="8" id="KW-1185">Reference proteome</keyword>
<evidence type="ECO:0000256" key="5">
    <source>
        <dbReference type="RuleBase" id="RU362123"/>
    </source>
</evidence>
<keyword evidence="5" id="KW-0653">Protein transport</keyword>
<keyword evidence="4" id="KW-0472">Membrane</keyword>
<dbReference type="InterPro" id="IPR011990">
    <property type="entry name" value="TPR-like_helical_dom_sf"/>
</dbReference>
<sequence length="449" mass="51370">MKIAAKIACLITLLITSFISHATFEDAVKQYEEGHYQKAFMEFQSLAEIGHKAAQFNLGVMFLEGTAVEADPVKAYAWIKLADKKAQKEEAFINEIREQLNAEQQKEAEFYFNSLDNSFSEEALKLALEPVYKPVAVKEGKGDYDAKPIKQFPPEYPLEAAFKGVEGWVQFAFKLDREGTPTDIQVIAAHPGDVFVKPSLKAVTKWSFELPKDQQHLSKVYKYKLSFHLDKSSRKNKSIISEVKEKAEEGDPLAQYYYAKYAPMVENNPDFNPAIWYYKAAQQGVADAQYELAEKLLAGQGCEEDKEKAISWLIQSASGNLGRSQFKLAKLFFKVDDKEKAYFWLDKAIASNDSEIALELAEYLYELNDPKYPLDLIIKQLNEADLDKFSYPVKHHEFAAELYFLNGQYQLAVDSQEKANKVIRKIKRVPEYMQQKLAQYEQALEQKQS</sequence>
<keyword evidence="3" id="KW-1133">Transmembrane helix</keyword>
<comment type="subcellular location">
    <subcellularLocation>
        <location evidence="5">Cell inner membrane</location>
        <topology evidence="5">Single-pass membrane protein</topology>
        <orientation evidence="5">Periplasmic side</orientation>
    </subcellularLocation>
    <subcellularLocation>
        <location evidence="1">Membrane</location>
        <topology evidence="1">Single-pass membrane protein</topology>
    </subcellularLocation>
</comment>
<gene>
    <name evidence="7" type="ORF">CW740_05065</name>
</gene>
<organism evidence="7 8">
    <name type="scientific">Kangiella profundi</name>
    <dbReference type="NCBI Taxonomy" id="1561924"/>
    <lineage>
        <taxon>Bacteria</taxon>
        <taxon>Pseudomonadati</taxon>
        <taxon>Pseudomonadota</taxon>
        <taxon>Gammaproteobacteria</taxon>
        <taxon>Kangiellales</taxon>
        <taxon>Kangiellaceae</taxon>
        <taxon>Kangiella</taxon>
    </lineage>
</organism>
<keyword evidence="5" id="KW-0735">Signal-anchor</keyword>
<dbReference type="GO" id="GO:0031992">
    <property type="term" value="F:energy transducer activity"/>
    <property type="evidence" value="ECO:0007669"/>
    <property type="project" value="InterPro"/>
</dbReference>
<dbReference type="InterPro" id="IPR037682">
    <property type="entry name" value="TonB_C"/>
</dbReference>
<evidence type="ECO:0000256" key="1">
    <source>
        <dbReference type="ARBA" id="ARBA00004167"/>
    </source>
</evidence>
<dbReference type="GO" id="GO:0055085">
    <property type="term" value="P:transmembrane transport"/>
    <property type="evidence" value="ECO:0007669"/>
    <property type="project" value="InterPro"/>
</dbReference>
<protein>
    <recommendedName>
        <fullName evidence="5">Protein TonB</fullName>
    </recommendedName>
</protein>
<dbReference type="Gene3D" id="1.25.40.10">
    <property type="entry name" value="Tetratricopeptide repeat domain"/>
    <property type="match status" value="2"/>
</dbReference>
<evidence type="ECO:0000259" key="6">
    <source>
        <dbReference type="PROSITE" id="PS52015"/>
    </source>
</evidence>
<dbReference type="KEGG" id="kpd:CW740_05065"/>
<dbReference type="OrthoDB" id="6687494at2"/>
<dbReference type="InterPro" id="IPR006260">
    <property type="entry name" value="TonB/TolA_C"/>
</dbReference>
<keyword evidence="5" id="KW-0813">Transport</keyword>
<reference evidence="7 8" key="1">
    <citation type="submission" date="2017-12" db="EMBL/GenBank/DDBJ databases">
        <title>Kangiella profundi FT102 completed genome.</title>
        <authorList>
            <person name="Xu J."/>
            <person name="Wang J."/>
            <person name="Lu Y."/>
        </authorList>
    </citation>
    <scope>NUCLEOTIDE SEQUENCE [LARGE SCALE GENOMIC DNA]</scope>
    <source>
        <strain evidence="7 8">FT102</strain>
    </source>
</reference>
<dbReference type="RefSeq" id="WP_106646515.1">
    <property type="nucleotide sequence ID" value="NZ_BMGO01000002.1"/>
</dbReference>
<dbReference type="SUPFAM" id="SSF74653">
    <property type="entry name" value="TolA/TonB C-terminal domain"/>
    <property type="match status" value="1"/>
</dbReference>
<keyword evidence="2" id="KW-0812">Transmembrane</keyword>
<dbReference type="SUPFAM" id="SSF81901">
    <property type="entry name" value="HCP-like"/>
    <property type="match status" value="2"/>
</dbReference>
<keyword evidence="5" id="KW-1003">Cell membrane</keyword>
<accession>A0A2K9A473</accession>
<dbReference type="GO" id="GO:0015031">
    <property type="term" value="P:protein transport"/>
    <property type="evidence" value="ECO:0007669"/>
    <property type="project" value="UniProtKB-UniRule"/>
</dbReference>
<dbReference type="PANTHER" id="PTHR43628">
    <property type="entry name" value="ACTIVATOR OF C KINASE PROTEIN 1-RELATED"/>
    <property type="match status" value="1"/>
</dbReference>
<name>A0A2K9A473_9GAMM</name>
<dbReference type="SMART" id="SM00671">
    <property type="entry name" value="SEL1"/>
    <property type="match status" value="3"/>
</dbReference>
<evidence type="ECO:0000256" key="4">
    <source>
        <dbReference type="ARBA" id="ARBA00023136"/>
    </source>
</evidence>
<dbReference type="Pfam" id="PF08238">
    <property type="entry name" value="Sel1"/>
    <property type="match status" value="4"/>
</dbReference>
<dbReference type="AlphaFoldDB" id="A0A2K9A473"/>